<dbReference type="CDD" id="cd01392">
    <property type="entry name" value="HTH_LacI"/>
    <property type="match status" value="1"/>
</dbReference>
<keyword evidence="3" id="KW-0804">Transcription</keyword>
<evidence type="ECO:0000256" key="3">
    <source>
        <dbReference type="ARBA" id="ARBA00023163"/>
    </source>
</evidence>
<dbReference type="RefSeq" id="WP_237874286.1">
    <property type="nucleotide sequence ID" value="NZ_JAKLTR010000010.1"/>
</dbReference>
<dbReference type="SUPFAM" id="SSF53822">
    <property type="entry name" value="Periplasmic binding protein-like I"/>
    <property type="match status" value="1"/>
</dbReference>
<keyword evidence="2" id="KW-0238">DNA-binding</keyword>
<dbReference type="Gene3D" id="3.40.50.2300">
    <property type="match status" value="2"/>
</dbReference>
<dbReference type="InterPro" id="IPR028082">
    <property type="entry name" value="Peripla_BP_I"/>
</dbReference>
<evidence type="ECO:0000313" key="5">
    <source>
        <dbReference type="EMBL" id="MCG2615873.1"/>
    </source>
</evidence>
<sequence>MKKSTDKSAAGVKEIARLAKVSIATVDRVIHNREGVSEKTKNKIQAIIQKLNYQPNVLARRLALASRGTIRLAVLLPNISGETEFWQAPLDGINQAEAEIKQYGIEIERYFFDQNDESSFDKQVKKIIRQKPDGILFTPIFPEESLVLTEDCKKKGIPYVMINSDIPGYDSLCYIGAEIFHSGYLAAQLVNYCVAKTQKVLVVKIAREIDNNYAILRKEDGFRAYFSDNKIQNKILTLDSKQTDYAAVAKKLDQLIKKENDIGAIFVTNSRVSVVAKYLRKAGLENVLLLGYDFTKDNVEFLKDGSIDFLICEKPQEQGYRGVMTLFQHLVYSNTIEKNYLMPIDIITKENYQFYRN</sequence>
<name>A0ABS9KU74_9BACT</name>
<dbReference type="PANTHER" id="PTHR30146">
    <property type="entry name" value="LACI-RELATED TRANSCRIPTIONAL REPRESSOR"/>
    <property type="match status" value="1"/>
</dbReference>
<dbReference type="Gene3D" id="1.10.260.40">
    <property type="entry name" value="lambda repressor-like DNA-binding domains"/>
    <property type="match status" value="1"/>
</dbReference>
<keyword evidence="6" id="KW-1185">Reference proteome</keyword>
<comment type="caution">
    <text evidence="5">The sequence shown here is derived from an EMBL/GenBank/DDBJ whole genome shotgun (WGS) entry which is preliminary data.</text>
</comment>
<dbReference type="InterPro" id="IPR000843">
    <property type="entry name" value="HTH_LacI"/>
</dbReference>
<dbReference type="InterPro" id="IPR010982">
    <property type="entry name" value="Lambda_DNA-bd_dom_sf"/>
</dbReference>
<protein>
    <submittedName>
        <fullName evidence="5">Substrate-binding domain-containing protein</fullName>
    </submittedName>
</protein>
<dbReference type="SUPFAM" id="SSF47413">
    <property type="entry name" value="lambda repressor-like DNA-binding domains"/>
    <property type="match status" value="1"/>
</dbReference>
<feature type="domain" description="HTH lacI-type" evidence="4">
    <location>
        <begin position="10"/>
        <end position="64"/>
    </location>
</feature>
<evidence type="ECO:0000259" key="4">
    <source>
        <dbReference type="PROSITE" id="PS50932"/>
    </source>
</evidence>
<dbReference type="EMBL" id="JAKLTR010000010">
    <property type="protein sequence ID" value="MCG2615873.1"/>
    <property type="molecule type" value="Genomic_DNA"/>
</dbReference>
<dbReference type="PROSITE" id="PS00356">
    <property type="entry name" value="HTH_LACI_1"/>
    <property type="match status" value="1"/>
</dbReference>
<keyword evidence="1" id="KW-0805">Transcription regulation</keyword>
<evidence type="ECO:0000313" key="6">
    <source>
        <dbReference type="Proteomes" id="UP001165367"/>
    </source>
</evidence>
<evidence type="ECO:0000256" key="2">
    <source>
        <dbReference type="ARBA" id="ARBA00023125"/>
    </source>
</evidence>
<dbReference type="Pfam" id="PF00356">
    <property type="entry name" value="LacI"/>
    <property type="match status" value="1"/>
</dbReference>
<proteinExistence type="predicted"/>
<dbReference type="CDD" id="cd06307">
    <property type="entry name" value="PBP1_sugar_binding"/>
    <property type="match status" value="1"/>
</dbReference>
<evidence type="ECO:0000256" key="1">
    <source>
        <dbReference type="ARBA" id="ARBA00023015"/>
    </source>
</evidence>
<dbReference type="SMART" id="SM00354">
    <property type="entry name" value="HTH_LACI"/>
    <property type="match status" value="1"/>
</dbReference>
<accession>A0ABS9KU74</accession>
<reference evidence="5" key="1">
    <citation type="submission" date="2022-01" db="EMBL/GenBank/DDBJ databases">
        <authorList>
            <person name="Jo J.-H."/>
            <person name="Im W.-T."/>
        </authorList>
    </citation>
    <scope>NUCLEOTIDE SEQUENCE</scope>
    <source>
        <strain evidence="5">NA20</strain>
    </source>
</reference>
<dbReference type="PANTHER" id="PTHR30146:SF144">
    <property type="entry name" value="LACI-FAMILY TRANSCRIPTION REGULATOR"/>
    <property type="match status" value="1"/>
</dbReference>
<organism evidence="5 6">
    <name type="scientific">Terrimonas ginsenosidimutans</name>
    <dbReference type="NCBI Taxonomy" id="2908004"/>
    <lineage>
        <taxon>Bacteria</taxon>
        <taxon>Pseudomonadati</taxon>
        <taxon>Bacteroidota</taxon>
        <taxon>Chitinophagia</taxon>
        <taxon>Chitinophagales</taxon>
        <taxon>Chitinophagaceae</taxon>
        <taxon>Terrimonas</taxon>
    </lineage>
</organism>
<dbReference type="PROSITE" id="PS50932">
    <property type="entry name" value="HTH_LACI_2"/>
    <property type="match status" value="1"/>
</dbReference>
<gene>
    <name evidence="5" type="ORF">LZZ85_16375</name>
</gene>
<dbReference type="Pfam" id="PF13407">
    <property type="entry name" value="Peripla_BP_4"/>
    <property type="match status" value="1"/>
</dbReference>
<dbReference type="Proteomes" id="UP001165367">
    <property type="component" value="Unassembled WGS sequence"/>
</dbReference>
<dbReference type="InterPro" id="IPR025997">
    <property type="entry name" value="SBP_2_dom"/>
</dbReference>